<comment type="subcellular location">
    <subcellularLocation>
        <location evidence="3">Cytoplasm</location>
    </subcellularLocation>
</comment>
<evidence type="ECO:0000259" key="16">
    <source>
        <dbReference type="Pfam" id="PF00156"/>
    </source>
</evidence>
<comment type="function">
    <text evidence="2">Catalyzes a salvage reaction resulting in the formation of AMP, that is energically less costly than de novo synthesis.</text>
</comment>
<dbReference type="InterPro" id="IPR005764">
    <property type="entry name" value="Ade_phspho_trans"/>
</dbReference>
<evidence type="ECO:0000256" key="8">
    <source>
        <dbReference type="ARBA" id="ARBA00017366"/>
    </source>
</evidence>
<keyword evidence="10" id="KW-0597">Phosphoprotein</keyword>
<dbReference type="OrthoDB" id="363185at2759"/>
<dbReference type="GO" id="GO:0006166">
    <property type="term" value="P:purine ribonucleoside salvage"/>
    <property type="evidence" value="ECO:0007669"/>
    <property type="project" value="UniProtKB-KW"/>
</dbReference>
<dbReference type="GO" id="GO:0003999">
    <property type="term" value="F:adenine phosphoribosyltransferase activity"/>
    <property type="evidence" value="ECO:0007669"/>
    <property type="project" value="UniProtKB-EC"/>
</dbReference>
<evidence type="ECO:0000256" key="9">
    <source>
        <dbReference type="ARBA" id="ARBA00022490"/>
    </source>
</evidence>
<proteinExistence type="inferred from homology"/>
<reference evidence="17" key="5">
    <citation type="submission" date="2025-09" db="UniProtKB">
        <authorList>
            <consortium name="Ensembl"/>
        </authorList>
    </citation>
    <scope>IDENTIFICATION</scope>
</reference>
<evidence type="ECO:0000256" key="3">
    <source>
        <dbReference type="ARBA" id="ARBA00004496"/>
    </source>
</evidence>
<dbReference type="CDD" id="cd06223">
    <property type="entry name" value="PRTases_typeI"/>
    <property type="match status" value="1"/>
</dbReference>
<keyword evidence="14" id="KW-0007">Acetylation</keyword>
<dbReference type="GO" id="GO:0044209">
    <property type="term" value="P:AMP salvage"/>
    <property type="evidence" value="ECO:0007669"/>
    <property type="project" value="UniProtKB-UniPathway"/>
</dbReference>
<evidence type="ECO:0000256" key="5">
    <source>
        <dbReference type="ARBA" id="ARBA00008391"/>
    </source>
</evidence>
<reference evidence="18" key="2">
    <citation type="journal article" date="2007" name="PLoS Biol.">
        <title>Survey sequencing and comparative analysis of the elephant shark (Callorhinchus milii) genome.</title>
        <authorList>
            <person name="Venkatesh B."/>
            <person name="Kirkness E.F."/>
            <person name="Loh Y.H."/>
            <person name="Halpern A.L."/>
            <person name="Lee A.P."/>
            <person name="Johnson J."/>
            <person name="Dandona N."/>
            <person name="Viswanathan L.D."/>
            <person name="Tay A."/>
            <person name="Venter J.C."/>
            <person name="Strausberg R.L."/>
            <person name="Brenner S."/>
        </authorList>
    </citation>
    <scope>NUCLEOTIDE SEQUENCE [LARGE SCALE GENOMIC DNA]</scope>
</reference>
<gene>
    <name evidence="17" type="primary">aprt</name>
</gene>
<evidence type="ECO:0000256" key="10">
    <source>
        <dbReference type="ARBA" id="ARBA00022553"/>
    </source>
</evidence>
<dbReference type="GeneID" id="103175989"/>
<keyword evidence="13" id="KW-0660">Purine salvage</keyword>
<dbReference type="InParanoid" id="A0A4W3IVT9"/>
<dbReference type="STRING" id="7868.ENSCMIP00000034689"/>
<comment type="pathway">
    <text evidence="4">Purine metabolism; AMP biosynthesis via salvage pathway; AMP from adenine: step 1/1.</text>
</comment>
<dbReference type="Ensembl" id="ENSCMIT00000035209.1">
    <property type="protein sequence ID" value="ENSCMIP00000034689.1"/>
    <property type="gene ID" value="ENSCMIG00000014711.1"/>
</dbReference>
<dbReference type="HAMAP" id="MF_00004">
    <property type="entry name" value="Aden_phosphoribosyltr"/>
    <property type="match status" value="1"/>
</dbReference>
<dbReference type="NCBIfam" id="TIGR01090">
    <property type="entry name" value="apt"/>
    <property type="match status" value="1"/>
</dbReference>
<dbReference type="PANTHER" id="PTHR32315">
    <property type="entry name" value="ADENINE PHOSPHORIBOSYLTRANSFERASE"/>
    <property type="match status" value="1"/>
</dbReference>
<dbReference type="InterPro" id="IPR029057">
    <property type="entry name" value="PRTase-like"/>
</dbReference>
<dbReference type="NCBIfam" id="NF002636">
    <property type="entry name" value="PRK02304.1-5"/>
    <property type="match status" value="1"/>
</dbReference>
<evidence type="ECO:0000256" key="14">
    <source>
        <dbReference type="ARBA" id="ARBA00022990"/>
    </source>
</evidence>
<evidence type="ECO:0000256" key="7">
    <source>
        <dbReference type="ARBA" id="ARBA00011893"/>
    </source>
</evidence>
<name>A0A4W3IVT9_CALMI</name>
<dbReference type="EC" id="2.4.2.7" evidence="7"/>
<dbReference type="GO" id="GO:0006168">
    <property type="term" value="P:adenine salvage"/>
    <property type="evidence" value="ECO:0007669"/>
    <property type="project" value="InterPro"/>
</dbReference>
<dbReference type="Proteomes" id="UP000314986">
    <property type="component" value="Unassembled WGS sequence"/>
</dbReference>
<feature type="region of interest" description="Disordered" evidence="15">
    <location>
        <begin position="1"/>
        <end position="24"/>
    </location>
</feature>
<evidence type="ECO:0000256" key="13">
    <source>
        <dbReference type="ARBA" id="ARBA00022726"/>
    </source>
</evidence>
<evidence type="ECO:0000256" key="12">
    <source>
        <dbReference type="ARBA" id="ARBA00022679"/>
    </source>
</evidence>
<evidence type="ECO:0000313" key="17">
    <source>
        <dbReference type="Ensembl" id="ENSCMIP00000034689.1"/>
    </source>
</evidence>
<dbReference type="Pfam" id="PF00156">
    <property type="entry name" value="Pribosyltran"/>
    <property type="match status" value="1"/>
</dbReference>
<dbReference type="SUPFAM" id="SSF53271">
    <property type="entry name" value="PRTase-like"/>
    <property type="match status" value="1"/>
</dbReference>
<dbReference type="InterPro" id="IPR000836">
    <property type="entry name" value="PRTase_dom"/>
</dbReference>
<dbReference type="PANTHER" id="PTHR32315:SF3">
    <property type="entry name" value="ADENINE PHOSPHORIBOSYLTRANSFERASE"/>
    <property type="match status" value="1"/>
</dbReference>
<dbReference type="UniPathway" id="UPA00588">
    <property type="reaction ID" value="UER00646"/>
</dbReference>
<keyword evidence="12" id="KW-0808">Transferase</keyword>
<keyword evidence="18" id="KW-1185">Reference proteome</keyword>
<dbReference type="GeneTree" id="ENSGT00390000017259"/>
<organism evidence="17 18">
    <name type="scientific">Callorhinchus milii</name>
    <name type="common">Ghost shark</name>
    <dbReference type="NCBI Taxonomy" id="7868"/>
    <lineage>
        <taxon>Eukaryota</taxon>
        <taxon>Metazoa</taxon>
        <taxon>Chordata</taxon>
        <taxon>Craniata</taxon>
        <taxon>Vertebrata</taxon>
        <taxon>Chondrichthyes</taxon>
        <taxon>Holocephali</taxon>
        <taxon>Chimaeriformes</taxon>
        <taxon>Callorhinchidae</taxon>
        <taxon>Callorhinchus</taxon>
    </lineage>
</organism>
<dbReference type="RefSeq" id="XP_007887506.1">
    <property type="nucleotide sequence ID" value="XM_007889315.2"/>
</dbReference>
<protein>
    <recommendedName>
        <fullName evidence="8">Adenine phosphoribosyltransferase</fullName>
        <ecNumber evidence="7">2.4.2.7</ecNumber>
    </recommendedName>
</protein>
<reference evidence="18" key="3">
    <citation type="journal article" date="2014" name="Nature">
        <title>Elephant shark genome provides unique insights into gnathostome evolution.</title>
        <authorList>
            <consortium name="International Elephant Shark Genome Sequencing Consortium"/>
            <person name="Venkatesh B."/>
            <person name="Lee A.P."/>
            <person name="Ravi V."/>
            <person name="Maurya A.K."/>
            <person name="Lian M.M."/>
            <person name="Swann J.B."/>
            <person name="Ohta Y."/>
            <person name="Flajnik M.F."/>
            <person name="Sutoh Y."/>
            <person name="Kasahara M."/>
            <person name="Hoon S."/>
            <person name="Gangu V."/>
            <person name="Roy S.W."/>
            <person name="Irimia M."/>
            <person name="Korzh V."/>
            <person name="Kondrychyn I."/>
            <person name="Lim Z.W."/>
            <person name="Tay B.H."/>
            <person name="Tohari S."/>
            <person name="Kong K.W."/>
            <person name="Ho S."/>
            <person name="Lorente-Galdos B."/>
            <person name="Quilez J."/>
            <person name="Marques-Bonet T."/>
            <person name="Raney B.J."/>
            <person name="Ingham P.W."/>
            <person name="Tay A."/>
            <person name="Hillier L.W."/>
            <person name="Minx P."/>
            <person name="Boehm T."/>
            <person name="Wilson R.K."/>
            <person name="Brenner S."/>
            <person name="Warren W.C."/>
        </authorList>
    </citation>
    <scope>NUCLEOTIDE SEQUENCE [LARGE SCALE GENOMIC DNA]</scope>
</reference>
<keyword evidence="11" id="KW-0328">Glycosyltransferase</keyword>
<dbReference type="GO" id="GO:0005737">
    <property type="term" value="C:cytoplasm"/>
    <property type="evidence" value="ECO:0007669"/>
    <property type="project" value="UniProtKB-SubCell"/>
</dbReference>
<reference evidence="17" key="4">
    <citation type="submission" date="2025-08" db="UniProtKB">
        <authorList>
            <consortium name="Ensembl"/>
        </authorList>
    </citation>
    <scope>IDENTIFICATION</scope>
</reference>
<accession>A0A4W3IVT9</accession>
<dbReference type="AlphaFoldDB" id="A0A4W3IVT9"/>
<evidence type="ECO:0000256" key="6">
    <source>
        <dbReference type="ARBA" id="ARBA00011738"/>
    </source>
</evidence>
<feature type="domain" description="Phosphoribosyltransferase" evidence="16">
    <location>
        <begin position="60"/>
        <end position="184"/>
    </location>
</feature>
<comment type="subunit">
    <text evidence="6">Homodimer.</text>
</comment>
<comment type="catalytic activity">
    <reaction evidence="1">
        <text>AMP + diphosphate = 5-phospho-alpha-D-ribose 1-diphosphate + adenine</text>
        <dbReference type="Rhea" id="RHEA:16609"/>
        <dbReference type="ChEBI" id="CHEBI:16708"/>
        <dbReference type="ChEBI" id="CHEBI:33019"/>
        <dbReference type="ChEBI" id="CHEBI:58017"/>
        <dbReference type="ChEBI" id="CHEBI:456215"/>
        <dbReference type="EC" id="2.4.2.7"/>
    </reaction>
</comment>
<comment type="similarity">
    <text evidence="5">Belongs to the purine/pyrimidine phosphoribosyltransferase family.</text>
</comment>
<dbReference type="GO" id="GO:0016208">
    <property type="term" value="F:AMP binding"/>
    <property type="evidence" value="ECO:0007669"/>
    <property type="project" value="TreeGrafter"/>
</dbReference>
<dbReference type="InterPro" id="IPR050054">
    <property type="entry name" value="UPRTase/APRTase"/>
</dbReference>
<reference evidence="18" key="1">
    <citation type="journal article" date="2006" name="Science">
        <title>Ancient noncoding elements conserved in the human genome.</title>
        <authorList>
            <person name="Venkatesh B."/>
            <person name="Kirkness E.F."/>
            <person name="Loh Y.H."/>
            <person name="Halpern A.L."/>
            <person name="Lee A.P."/>
            <person name="Johnson J."/>
            <person name="Dandona N."/>
            <person name="Viswanathan L.D."/>
            <person name="Tay A."/>
            <person name="Venter J.C."/>
            <person name="Strausberg R.L."/>
            <person name="Brenner S."/>
        </authorList>
    </citation>
    <scope>NUCLEOTIDE SEQUENCE [LARGE SCALE GENOMIC DNA]</scope>
</reference>
<dbReference type="OMA" id="QAYDLEY"/>
<evidence type="ECO:0000256" key="2">
    <source>
        <dbReference type="ARBA" id="ARBA00003968"/>
    </source>
</evidence>
<dbReference type="Gene3D" id="3.40.50.2020">
    <property type="match status" value="1"/>
</dbReference>
<evidence type="ECO:0000256" key="11">
    <source>
        <dbReference type="ARBA" id="ARBA00022676"/>
    </source>
</evidence>
<dbReference type="NCBIfam" id="NF002634">
    <property type="entry name" value="PRK02304.1-3"/>
    <property type="match status" value="1"/>
</dbReference>
<evidence type="ECO:0000256" key="15">
    <source>
        <dbReference type="SAM" id="MobiDB-lite"/>
    </source>
</evidence>
<evidence type="ECO:0000256" key="1">
    <source>
        <dbReference type="ARBA" id="ARBA00000868"/>
    </source>
</evidence>
<keyword evidence="9" id="KW-0963">Cytoplasm</keyword>
<dbReference type="GO" id="GO:0002055">
    <property type="term" value="F:adenine binding"/>
    <property type="evidence" value="ECO:0007669"/>
    <property type="project" value="TreeGrafter"/>
</dbReference>
<dbReference type="KEGG" id="cmk:103175989"/>
<dbReference type="CTD" id="353"/>
<evidence type="ECO:0000256" key="4">
    <source>
        <dbReference type="ARBA" id="ARBA00004659"/>
    </source>
</evidence>
<sequence>MRRAGGGRSADAIGRDAGLHPRGRAMASREEKVQLLRCKMRTYPDFPKPGVTFQDICPILKDPNAFRATIDLFEEHLKENCPLPDLVVGLDARGFLFGPVVAQRLGIGFVPIRKKGKLPGPIISVEFSSEYAKGELEIQCGAVESGQKVVVIDDLLATGGTLSAACELLKKVNAETRECLVVIELKALNGLQKLGCVPCYSILQY</sequence>
<dbReference type="FunFam" id="3.40.50.2020:FF:000123">
    <property type="entry name" value="Adenine phosphoribosyltransferase"/>
    <property type="match status" value="1"/>
</dbReference>
<evidence type="ECO:0000313" key="18">
    <source>
        <dbReference type="Proteomes" id="UP000314986"/>
    </source>
</evidence>